<protein>
    <submittedName>
        <fullName evidence="2">Uncharacterized protein</fullName>
    </submittedName>
</protein>
<proteinExistence type="predicted"/>
<dbReference type="EMBL" id="GBRH01243980">
    <property type="protein sequence ID" value="JAD53915.1"/>
    <property type="molecule type" value="Transcribed_RNA"/>
</dbReference>
<organism evidence="2">
    <name type="scientific">Arundo donax</name>
    <name type="common">Giant reed</name>
    <name type="synonym">Donax arundinaceus</name>
    <dbReference type="NCBI Taxonomy" id="35708"/>
    <lineage>
        <taxon>Eukaryota</taxon>
        <taxon>Viridiplantae</taxon>
        <taxon>Streptophyta</taxon>
        <taxon>Embryophyta</taxon>
        <taxon>Tracheophyta</taxon>
        <taxon>Spermatophyta</taxon>
        <taxon>Magnoliopsida</taxon>
        <taxon>Liliopsida</taxon>
        <taxon>Poales</taxon>
        <taxon>Poaceae</taxon>
        <taxon>PACMAD clade</taxon>
        <taxon>Arundinoideae</taxon>
        <taxon>Arundineae</taxon>
        <taxon>Arundo</taxon>
    </lineage>
</organism>
<reference evidence="2" key="2">
    <citation type="journal article" date="2015" name="Data Brief">
        <title>Shoot transcriptome of the giant reed, Arundo donax.</title>
        <authorList>
            <person name="Barrero R.A."/>
            <person name="Guerrero F.D."/>
            <person name="Moolhuijzen P."/>
            <person name="Goolsby J.A."/>
            <person name="Tidwell J."/>
            <person name="Bellgard S.E."/>
            <person name="Bellgard M.I."/>
        </authorList>
    </citation>
    <scope>NUCLEOTIDE SEQUENCE</scope>
    <source>
        <tissue evidence="2">Shoot tissue taken approximately 20 cm above the soil surface</tissue>
    </source>
</reference>
<sequence>MASAMASSVSRKLKGALCLLVTCLSGSGLGWSSTPKNLSTADFRVTGSILMATSKPSLYSSLSSGSASWTVLGASLCCIVSCLTFRGVDDDASLGDLKPSKLRASEKQC</sequence>
<feature type="chain" id="PRO_5002060354" evidence="1">
    <location>
        <begin position="33"/>
        <end position="109"/>
    </location>
</feature>
<name>A0A0A9AYB0_ARUDO</name>
<evidence type="ECO:0000256" key="1">
    <source>
        <dbReference type="SAM" id="SignalP"/>
    </source>
</evidence>
<accession>A0A0A9AYB0</accession>
<feature type="signal peptide" evidence="1">
    <location>
        <begin position="1"/>
        <end position="32"/>
    </location>
</feature>
<evidence type="ECO:0000313" key="2">
    <source>
        <dbReference type="EMBL" id="JAD53915.1"/>
    </source>
</evidence>
<reference evidence="2" key="1">
    <citation type="submission" date="2014-09" db="EMBL/GenBank/DDBJ databases">
        <authorList>
            <person name="Magalhaes I.L.F."/>
            <person name="Oliveira U."/>
            <person name="Santos F.R."/>
            <person name="Vidigal T.H.D.A."/>
            <person name="Brescovit A.D."/>
            <person name="Santos A.J."/>
        </authorList>
    </citation>
    <scope>NUCLEOTIDE SEQUENCE</scope>
    <source>
        <tissue evidence="2">Shoot tissue taken approximately 20 cm above the soil surface</tissue>
    </source>
</reference>
<keyword evidence="1" id="KW-0732">Signal</keyword>
<dbReference type="AlphaFoldDB" id="A0A0A9AYB0"/>